<gene>
    <name evidence="6" type="ORF">G4L39_04830</name>
</gene>
<dbReference type="Pfam" id="PF12833">
    <property type="entry name" value="HTH_18"/>
    <property type="match status" value="1"/>
</dbReference>
<dbReference type="SMART" id="SM00342">
    <property type="entry name" value="HTH_ARAC"/>
    <property type="match status" value="1"/>
</dbReference>
<dbReference type="PROSITE" id="PS01124">
    <property type="entry name" value="HTH_ARAC_FAMILY_2"/>
    <property type="match status" value="1"/>
</dbReference>
<dbReference type="InterPro" id="IPR037923">
    <property type="entry name" value="HTH-like"/>
</dbReference>
<dbReference type="PANTHER" id="PTHR46796">
    <property type="entry name" value="HTH-TYPE TRANSCRIPTIONAL ACTIVATOR RHAS-RELATED"/>
    <property type="match status" value="1"/>
</dbReference>
<comment type="caution">
    <text evidence="6">The sequence shown here is derived from an EMBL/GenBank/DDBJ whole genome shotgun (WGS) entry which is preliminary data.</text>
</comment>
<keyword evidence="2" id="KW-0238">DNA-binding</keyword>
<feature type="region of interest" description="Disordered" evidence="4">
    <location>
        <begin position="233"/>
        <end position="279"/>
    </location>
</feature>
<dbReference type="InterPro" id="IPR050204">
    <property type="entry name" value="AraC_XylS_family_regulators"/>
</dbReference>
<dbReference type="SUPFAM" id="SSF46689">
    <property type="entry name" value="Homeodomain-like"/>
    <property type="match status" value="2"/>
</dbReference>
<evidence type="ECO:0000259" key="5">
    <source>
        <dbReference type="PROSITE" id="PS01124"/>
    </source>
</evidence>
<accession>A0A6M1RMD4</accession>
<proteinExistence type="predicted"/>
<evidence type="ECO:0000256" key="3">
    <source>
        <dbReference type="ARBA" id="ARBA00023163"/>
    </source>
</evidence>
<dbReference type="Pfam" id="PF02311">
    <property type="entry name" value="AraC_binding"/>
    <property type="match status" value="1"/>
</dbReference>
<organism evidence="6 7">
    <name type="scientific">Limisphaera ngatamarikiensis</name>
    <dbReference type="NCBI Taxonomy" id="1324935"/>
    <lineage>
        <taxon>Bacteria</taxon>
        <taxon>Pseudomonadati</taxon>
        <taxon>Verrucomicrobiota</taxon>
        <taxon>Verrucomicrobiia</taxon>
        <taxon>Limisphaerales</taxon>
        <taxon>Limisphaeraceae</taxon>
        <taxon>Limisphaera</taxon>
    </lineage>
</organism>
<dbReference type="PANTHER" id="PTHR46796:SF7">
    <property type="entry name" value="ARAC FAMILY TRANSCRIPTIONAL REGULATOR"/>
    <property type="match status" value="1"/>
</dbReference>
<evidence type="ECO:0000256" key="2">
    <source>
        <dbReference type="ARBA" id="ARBA00023125"/>
    </source>
</evidence>
<dbReference type="AlphaFoldDB" id="A0A6M1RMD4"/>
<feature type="compositionally biased region" description="Pro residues" evidence="4">
    <location>
        <begin position="255"/>
        <end position="270"/>
    </location>
</feature>
<dbReference type="InterPro" id="IPR009057">
    <property type="entry name" value="Homeodomain-like_sf"/>
</dbReference>
<dbReference type="Gene3D" id="1.10.10.60">
    <property type="entry name" value="Homeodomain-like"/>
    <property type="match status" value="2"/>
</dbReference>
<dbReference type="InterPro" id="IPR003313">
    <property type="entry name" value="AraC-bd"/>
</dbReference>
<dbReference type="EMBL" id="JAAKYA010000029">
    <property type="protein sequence ID" value="NGO38719.1"/>
    <property type="molecule type" value="Genomic_DNA"/>
</dbReference>
<dbReference type="GO" id="GO:0003700">
    <property type="term" value="F:DNA-binding transcription factor activity"/>
    <property type="evidence" value="ECO:0007669"/>
    <property type="project" value="InterPro"/>
</dbReference>
<keyword evidence="7" id="KW-1185">Reference proteome</keyword>
<evidence type="ECO:0000313" key="6">
    <source>
        <dbReference type="EMBL" id="NGO38719.1"/>
    </source>
</evidence>
<protein>
    <submittedName>
        <fullName evidence="6">AraC family transcriptional regulator</fullName>
    </submittedName>
</protein>
<evidence type="ECO:0000256" key="1">
    <source>
        <dbReference type="ARBA" id="ARBA00023015"/>
    </source>
</evidence>
<dbReference type="Gene3D" id="2.60.120.280">
    <property type="entry name" value="Regulatory protein AraC"/>
    <property type="match status" value="1"/>
</dbReference>
<feature type="domain" description="HTH araC/xylS-type" evidence="5">
    <location>
        <begin position="133"/>
        <end position="231"/>
    </location>
</feature>
<dbReference type="Proteomes" id="UP000477311">
    <property type="component" value="Unassembled WGS sequence"/>
</dbReference>
<dbReference type="GO" id="GO:0043565">
    <property type="term" value="F:sequence-specific DNA binding"/>
    <property type="evidence" value="ECO:0007669"/>
    <property type="project" value="InterPro"/>
</dbReference>
<reference evidence="6 7" key="1">
    <citation type="submission" date="2020-02" db="EMBL/GenBank/DDBJ databases">
        <title>Draft genome sequence of Limisphaera ngatamarikiensis NGM72.4T, a thermophilic Verrucomicrobia grouped in subdivision 3.</title>
        <authorList>
            <person name="Carere C.R."/>
            <person name="Steen J."/>
            <person name="Hugenholtz P."/>
            <person name="Stott M.B."/>
        </authorList>
    </citation>
    <scope>NUCLEOTIDE SEQUENCE [LARGE SCALE GENOMIC DNA]</scope>
    <source>
        <strain evidence="6 7">NGM72.4</strain>
    </source>
</reference>
<keyword evidence="3" id="KW-0804">Transcription</keyword>
<feature type="compositionally biased region" description="Low complexity" evidence="4">
    <location>
        <begin position="243"/>
        <end position="254"/>
    </location>
</feature>
<evidence type="ECO:0000313" key="7">
    <source>
        <dbReference type="Proteomes" id="UP000477311"/>
    </source>
</evidence>
<name>A0A6M1RMD4_9BACT</name>
<keyword evidence="1" id="KW-0805">Transcription regulation</keyword>
<sequence>MKIVRTRQTTTYFLACTGGKGRVLIDGRWRVCHAGRACLLPAHTLNAFEAIPGTHWEFCWVCYQWPRDQRPLGNAASPVMAPYDPGPLHAAILGLLHECSGPAQPSLMMAWSQLIHTYVLRFARPCDQPDQLRVLWERVESRLAEPWTLEKLAQEAGYSREHLRRLCHRQLGRSPMHQVTYLRMRRAAELLATTELTVEAVARQVGYHNPFVFSNAFTRWIGWRPSEYRRQRAAPPLTTGVRAPTAIPKSAAPAPSTPPNPHFPATPPQPTGIRPVAIH</sequence>
<dbReference type="SUPFAM" id="SSF51215">
    <property type="entry name" value="Regulatory protein AraC"/>
    <property type="match status" value="1"/>
</dbReference>
<dbReference type="InterPro" id="IPR018060">
    <property type="entry name" value="HTH_AraC"/>
</dbReference>
<evidence type="ECO:0000256" key="4">
    <source>
        <dbReference type="SAM" id="MobiDB-lite"/>
    </source>
</evidence>